<dbReference type="RefSeq" id="WP_121125224.1">
    <property type="nucleotide sequence ID" value="NZ_RBWS01000011.1"/>
</dbReference>
<feature type="domain" description="Response regulatory" evidence="2">
    <location>
        <begin position="9"/>
        <end position="120"/>
    </location>
</feature>
<dbReference type="Pfam" id="PF04397">
    <property type="entry name" value="LytTR"/>
    <property type="match status" value="1"/>
</dbReference>
<dbReference type="GO" id="GO:0003677">
    <property type="term" value="F:DNA binding"/>
    <property type="evidence" value="ECO:0007669"/>
    <property type="project" value="UniProtKB-KW"/>
</dbReference>
<name>A0A420VWH8_9SPHI</name>
<dbReference type="PROSITE" id="PS50110">
    <property type="entry name" value="RESPONSE_REGULATORY"/>
    <property type="match status" value="1"/>
</dbReference>
<proteinExistence type="predicted"/>
<dbReference type="PROSITE" id="PS50930">
    <property type="entry name" value="HTH_LYTTR"/>
    <property type="match status" value="1"/>
</dbReference>
<organism evidence="4 5">
    <name type="scientific">Sphingobacterium puteale</name>
    <dbReference type="NCBI Taxonomy" id="2420510"/>
    <lineage>
        <taxon>Bacteria</taxon>
        <taxon>Pseudomonadati</taxon>
        <taxon>Bacteroidota</taxon>
        <taxon>Sphingobacteriia</taxon>
        <taxon>Sphingobacteriales</taxon>
        <taxon>Sphingobacteriaceae</taxon>
        <taxon>Sphingobacterium</taxon>
    </lineage>
</organism>
<dbReference type="Gene3D" id="2.40.50.1020">
    <property type="entry name" value="LytTr DNA-binding domain"/>
    <property type="match status" value="1"/>
</dbReference>
<accession>A0A420VWH8</accession>
<dbReference type="SUPFAM" id="SSF52172">
    <property type="entry name" value="CheY-like"/>
    <property type="match status" value="1"/>
</dbReference>
<keyword evidence="4" id="KW-0238">DNA-binding</keyword>
<dbReference type="Pfam" id="PF00072">
    <property type="entry name" value="Response_reg"/>
    <property type="match status" value="1"/>
</dbReference>
<evidence type="ECO:0000256" key="1">
    <source>
        <dbReference type="PROSITE-ProRule" id="PRU00169"/>
    </source>
</evidence>
<evidence type="ECO:0000259" key="3">
    <source>
        <dbReference type="PROSITE" id="PS50930"/>
    </source>
</evidence>
<dbReference type="PANTHER" id="PTHR37299:SF1">
    <property type="entry name" value="STAGE 0 SPORULATION PROTEIN A HOMOLOG"/>
    <property type="match status" value="1"/>
</dbReference>
<evidence type="ECO:0000259" key="2">
    <source>
        <dbReference type="PROSITE" id="PS50110"/>
    </source>
</evidence>
<dbReference type="InterPro" id="IPR011006">
    <property type="entry name" value="CheY-like_superfamily"/>
</dbReference>
<dbReference type="InterPro" id="IPR046947">
    <property type="entry name" value="LytR-like"/>
</dbReference>
<keyword evidence="5" id="KW-1185">Reference proteome</keyword>
<dbReference type="Gene3D" id="3.40.50.2300">
    <property type="match status" value="1"/>
</dbReference>
<dbReference type="SMART" id="SM00448">
    <property type="entry name" value="REC"/>
    <property type="match status" value="1"/>
</dbReference>
<dbReference type="OrthoDB" id="9787344at2"/>
<dbReference type="AlphaFoldDB" id="A0A420VWH8"/>
<comment type="caution">
    <text evidence="4">The sequence shown here is derived from an EMBL/GenBank/DDBJ whole genome shotgun (WGS) entry which is preliminary data.</text>
</comment>
<keyword evidence="1" id="KW-0597">Phosphoprotein</keyword>
<dbReference type="GO" id="GO:0000156">
    <property type="term" value="F:phosphorelay response regulator activity"/>
    <property type="evidence" value="ECO:0007669"/>
    <property type="project" value="InterPro"/>
</dbReference>
<protein>
    <submittedName>
        <fullName evidence="4">DNA-binding response regulator</fullName>
    </submittedName>
</protein>
<dbReference type="Proteomes" id="UP000282423">
    <property type="component" value="Unassembled WGS sequence"/>
</dbReference>
<gene>
    <name evidence="4" type="ORF">D7322_15635</name>
</gene>
<evidence type="ECO:0000313" key="4">
    <source>
        <dbReference type="EMBL" id="RKO70701.1"/>
    </source>
</evidence>
<dbReference type="SMART" id="SM00850">
    <property type="entry name" value="LytTR"/>
    <property type="match status" value="1"/>
</dbReference>
<dbReference type="InterPro" id="IPR001789">
    <property type="entry name" value="Sig_transdc_resp-reg_receiver"/>
</dbReference>
<feature type="domain" description="HTH LytTR-type" evidence="3">
    <location>
        <begin position="140"/>
        <end position="238"/>
    </location>
</feature>
<feature type="modified residue" description="4-aspartylphosphate" evidence="1">
    <location>
        <position position="60"/>
    </location>
</feature>
<evidence type="ECO:0000313" key="5">
    <source>
        <dbReference type="Proteomes" id="UP000282423"/>
    </source>
</evidence>
<dbReference type="PANTHER" id="PTHR37299">
    <property type="entry name" value="TRANSCRIPTIONAL REGULATOR-RELATED"/>
    <property type="match status" value="1"/>
</dbReference>
<sequence>MMENKENIRCIIVDDQLFAMGILKNHLRHFPEITLAYAGTNIYEALHIIETTAIDLVFLDIQMPTMSGLEFMKRCQNRCKFIFTTAYPKYAIDGYEHDIIDFLLKPITLDRFKKSIVKFHQLNKLADQENSLLETGHILIKGDAKQKYFKVKLQDIYYAKGLDNYIRIYTRAGSIITYMNLKDLIGQLPADSFCRIHRSYIVSLQHITYVEKSLVKVSADTIPIGSSYRKQFFQVFQKSPMSRNT</sequence>
<reference evidence="4 5" key="1">
    <citation type="submission" date="2018-10" db="EMBL/GenBank/DDBJ databases">
        <title>Sphingobacterium sp. M05W1-28.</title>
        <authorList>
            <person name="Cai H."/>
        </authorList>
    </citation>
    <scope>NUCLEOTIDE SEQUENCE [LARGE SCALE GENOMIC DNA]</scope>
    <source>
        <strain evidence="4 5">M05W1-28</strain>
    </source>
</reference>
<dbReference type="InterPro" id="IPR007492">
    <property type="entry name" value="LytTR_DNA-bd_dom"/>
</dbReference>
<dbReference type="EMBL" id="RBWS01000011">
    <property type="protein sequence ID" value="RKO70701.1"/>
    <property type="molecule type" value="Genomic_DNA"/>
</dbReference>